<keyword evidence="6" id="KW-1185">Reference proteome</keyword>
<evidence type="ECO:0000256" key="3">
    <source>
        <dbReference type="SAM" id="MobiDB-lite"/>
    </source>
</evidence>
<dbReference type="Pfam" id="PF00233">
    <property type="entry name" value="PDEase_I"/>
    <property type="match status" value="2"/>
</dbReference>
<evidence type="ECO:0000313" key="5">
    <source>
        <dbReference type="EMBL" id="KOB72306.1"/>
    </source>
</evidence>
<dbReference type="PANTHER" id="PTHR11347">
    <property type="entry name" value="CYCLIC NUCLEOTIDE PHOSPHODIESTERASE"/>
    <property type="match status" value="1"/>
</dbReference>
<comment type="caution">
    <text evidence="5">The sequence shown here is derived from an EMBL/GenBank/DDBJ whole genome shotgun (WGS) entry which is preliminary data.</text>
</comment>
<feature type="domain" description="PDEase" evidence="4">
    <location>
        <begin position="124"/>
        <end position="212"/>
    </location>
</feature>
<feature type="non-terminal residue" evidence="5">
    <location>
        <position position="1"/>
    </location>
</feature>
<dbReference type="GO" id="GO:0046872">
    <property type="term" value="F:metal ion binding"/>
    <property type="evidence" value="ECO:0007669"/>
    <property type="project" value="UniProtKB-KW"/>
</dbReference>
<dbReference type="EMBL" id="JTDY01002020">
    <property type="protein sequence ID" value="KOB72306.1"/>
    <property type="molecule type" value="Genomic_DNA"/>
</dbReference>
<dbReference type="Proteomes" id="UP000037510">
    <property type="component" value="Unassembled WGS sequence"/>
</dbReference>
<accession>A0A0L7LAR3</accession>
<evidence type="ECO:0000256" key="1">
    <source>
        <dbReference type="ARBA" id="ARBA00022723"/>
    </source>
</evidence>
<dbReference type="AlphaFoldDB" id="A0A0L7LAR3"/>
<proteinExistence type="predicted"/>
<dbReference type="InterPro" id="IPR002073">
    <property type="entry name" value="PDEase_catalytic_dom"/>
</dbReference>
<keyword evidence="1" id="KW-0479">Metal-binding</keyword>
<keyword evidence="2" id="KW-0378">Hydrolase</keyword>
<evidence type="ECO:0000313" key="6">
    <source>
        <dbReference type="Proteomes" id="UP000037510"/>
    </source>
</evidence>
<name>A0A0L7LAR3_OPEBR</name>
<dbReference type="InterPro" id="IPR036971">
    <property type="entry name" value="PDEase_catalytic_dom_sf"/>
</dbReference>
<gene>
    <name evidence="5" type="ORF">OBRU01_12489</name>
</gene>
<dbReference type="PROSITE" id="PS51845">
    <property type="entry name" value="PDEASE_I_2"/>
    <property type="match status" value="1"/>
</dbReference>
<sequence>TSGQLRELLDTALSWEFEIFRLEDLTRGRPLAHLGLALMGGRFDVCAALECDERTLLHWLTVNLDRDSYKTVRHNVIDMILATEMTKHFEHLAKFVNVFYAKSSVGSKEDGMHAELVTITTLFKEKDLPVVMPMFDRATCSIPRSQIGFIDYIIIDMMEAWAELVNHARNNHTRWDELDKAGVTTIADVKRAQRQSIIQPPPTTTSEPTAEE</sequence>
<dbReference type="GO" id="GO:0004114">
    <property type="term" value="F:3',5'-cyclic-nucleotide phosphodiesterase activity"/>
    <property type="evidence" value="ECO:0007669"/>
    <property type="project" value="InterPro"/>
</dbReference>
<reference evidence="5 6" key="1">
    <citation type="journal article" date="2015" name="Genome Biol. Evol.">
        <title>The genome of winter moth (Operophtera brumata) provides a genomic perspective on sexual dimorphism and phenology.</title>
        <authorList>
            <person name="Derks M.F."/>
            <person name="Smit S."/>
            <person name="Salis L."/>
            <person name="Schijlen E."/>
            <person name="Bossers A."/>
            <person name="Mateman C."/>
            <person name="Pijl A.S."/>
            <person name="de Ridder D."/>
            <person name="Groenen M.A."/>
            <person name="Visser M.E."/>
            <person name="Megens H.J."/>
        </authorList>
    </citation>
    <scope>NUCLEOTIDE SEQUENCE [LARGE SCALE GENOMIC DNA]</scope>
    <source>
        <strain evidence="5">WM2013NL</strain>
        <tissue evidence="5">Head and thorax</tissue>
    </source>
</reference>
<dbReference type="STRING" id="104452.A0A0L7LAR3"/>
<evidence type="ECO:0000256" key="2">
    <source>
        <dbReference type="ARBA" id="ARBA00022801"/>
    </source>
</evidence>
<protein>
    <submittedName>
        <fullName evidence="5">High affinity cAMP-specific and IBMX-insensitive 3',5'-cyclic phosphodiesterase</fullName>
    </submittedName>
</protein>
<organism evidence="5 6">
    <name type="scientific">Operophtera brumata</name>
    <name type="common">Winter moth</name>
    <name type="synonym">Phalaena brumata</name>
    <dbReference type="NCBI Taxonomy" id="104452"/>
    <lineage>
        <taxon>Eukaryota</taxon>
        <taxon>Metazoa</taxon>
        <taxon>Ecdysozoa</taxon>
        <taxon>Arthropoda</taxon>
        <taxon>Hexapoda</taxon>
        <taxon>Insecta</taxon>
        <taxon>Pterygota</taxon>
        <taxon>Neoptera</taxon>
        <taxon>Endopterygota</taxon>
        <taxon>Lepidoptera</taxon>
        <taxon>Glossata</taxon>
        <taxon>Ditrysia</taxon>
        <taxon>Geometroidea</taxon>
        <taxon>Geometridae</taxon>
        <taxon>Larentiinae</taxon>
        <taxon>Operophtera</taxon>
    </lineage>
</organism>
<evidence type="ECO:0000259" key="4">
    <source>
        <dbReference type="PROSITE" id="PS51845"/>
    </source>
</evidence>
<dbReference type="Gene3D" id="1.10.1300.10">
    <property type="entry name" value="3'5'-cyclic nucleotide phosphodiesterase, catalytic domain"/>
    <property type="match status" value="3"/>
</dbReference>
<dbReference type="SUPFAM" id="SSF109604">
    <property type="entry name" value="HD-domain/PDEase-like"/>
    <property type="match status" value="1"/>
</dbReference>
<feature type="region of interest" description="Disordered" evidence="3">
    <location>
        <begin position="193"/>
        <end position="212"/>
    </location>
</feature>
<dbReference type="GO" id="GO:0007165">
    <property type="term" value="P:signal transduction"/>
    <property type="evidence" value="ECO:0007669"/>
    <property type="project" value="InterPro"/>
</dbReference>